<feature type="transmembrane region" description="Helical" evidence="1">
    <location>
        <begin position="48"/>
        <end position="66"/>
    </location>
</feature>
<keyword evidence="1" id="KW-0472">Membrane</keyword>
<accession>A0ABN1J4D3</accession>
<dbReference type="RefSeq" id="WP_343913776.1">
    <property type="nucleotide sequence ID" value="NZ_BAAAGE010000003.1"/>
</dbReference>
<keyword evidence="1" id="KW-0812">Transmembrane</keyword>
<gene>
    <name evidence="2" type="ORF">GCM10009430_37430</name>
</gene>
<proteinExistence type="predicted"/>
<organism evidence="2 3">
    <name type="scientific">Aquimarina litoralis</name>
    <dbReference type="NCBI Taxonomy" id="584605"/>
    <lineage>
        <taxon>Bacteria</taxon>
        <taxon>Pseudomonadati</taxon>
        <taxon>Bacteroidota</taxon>
        <taxon>Flavobacteriia</taxon>
        <taxon>Flavobacteriales</taxon>
        <taxon>Flavobacteriaceae</taxon>
        <taxon>Aquimarina</taxon>
    </lineage>
</organism>
<feature type="transmembrane region" description="Helical" evidence="1">
    <location>
        <begin position="86"/>
        <end position="106"/>
    </location>
</feature>
<reference evidence="2 3" key="1">
    <citation type="journal article" date="2019" name="Int. J. Syst. Evol. Microbiol.">
        <title>The Global Catalogue of Microorganisms (GCM) 10K type strain sequencing project: providing services to taxonomists for standard genome sequencing and annotation.</title>
        <authorList>
            <consortium name="The Broad Institute Genomics Platform"/>
            <consortium name="The Broad Institute Genome Sequencing Center for Infectious Disease"/>
            <person name="Wu L."/>
            <person name="Ma J."/>
        </authorList>
    </citation>
    <scope>NUCLEOTIDE SEQUENCE [LARGE SCALE GENOMIC DNA]</scope>
    <source>
        <strain evidence="2 3">JCM 15974</strain>
    </source>
</reference>
<protein>
    <submittedName>
        <fullName evidence="2">Uncharacterized protein</fullName>
    </submittedName>
</protein>
<keyword evidence="1" id="KW-1133">Transmembrane helix</keyword>
<sequence>MKTVFLRLPEFYFITLAILVGYSPPFYIHPIFIGVIGVLILQIVYKKRVLGITLGSLFFLINIYFFGALLSEFREFTEFNNQAKQLIFVGLGIWIANFIFSSTMIYKYAKNNRKEEFVLKEQS</sequence>
<evidence type="ECO:0000256" key="1">
    <source>
        <dbReference type="SAM" id="Phobius"/>
    </source>
</evidence>
<evidence type="ECO:0000313" key="2">
    <source>
        <dbReference type="EMBL" id="GAA0728353.1"/>
    </source>
</evidence>
<name>A0ABN1J4D3_9FLAO</name>
<comment type="caution">
    <text evidence="2">The sequence shown here is derived from an EMBL/GenBank/DDBJ whole genome shotgun (WGS) entry which is preliminary data.</text>
</comment>
<evidence type="ECO:0000313" key="3">
    <source>
        <dbReference type="Proteomes" id="UP001501758"/>
    </source>
</evidence>
<keyword evidence="3" id="KW-1185">Reference proteome</keyword>
<dbReference type="EMBL" id="BAAAGE010000003">
    <property type="protein sequence ID" value="GAA0728353.1"/>
    <property type="molecule type" value="Genomic_DNA"/>
</dbReference>
<dbReference type="Proteomes" id="UP001501758">
    <property type="component" value="Unassembled WGS sequence"/>
</dbReference>
<feature type="transmembrane region" description="Helical" evidence="1">
    <location>
        <begin position="12"/>
        <end position="41"/>
    </location>
</feature>